<feature type="transmembrane region" description="Helical" evidence="1">
    <location>
        <begin position="116"/>
        <end position="143"/>
    </location>
</feature>
<feature type="transmembrane region" description="Helical" evidence="1">
    <location>
        <begin position="206"/>
        <end position="231"/>
    </location>
</feature>
<feature type="transmembrane region" description="Helical" evidence="1">
    <location>
        <begin position="257"/>
        <end position="280"/>
    </location>
</feature>
<keyword evidence="1" id="KW-1133">Transmembrane helix</keyword>
<reference evidence="2" key="1">
    <citation type="submission" date="2022-05" db="EMBL/GenBank/DDBJ databases">
        <title>Brevundimonas albigilva TT17 genome sequence.</title>
        <authorList>
            <person name="Lee K."/>
            <person name="Son H."/>
        </authorList>
    </citation>
    <scope>NUCLEOTIDE SEQUENCE</scope>
    <source>
        <strain evidence="2">TT17</strain>
    </source>
</reference>
<accession>A0ABY4SI65</accession>
<feature type="transmembrane region" description="Helical" evidence="1">
    <location>
        <begin position="155"/>
        <end position="175"/>
    </location>
</feature>
<keyword evidence="3" id="KW-1185">Reference proteome</keyword>
<organism evidence="2 3">
    <name type="scientific">Brevundimonas albigilva</name>
    <dbReference type="NCBI Taxonomy" id="1312364"/>
    <lineage>
        <taxon>Bacteria</taxon>
        <taxon>Pseudomonadati</taxon>
        <taxon>Pseudomonadota</taxon>
        <taxon>Alphaproteobacteria</taxon>
        <taxon>Caulobacterales</taxon>
        <taxon>Caulobacteraceae</taxon>
        <taxon>Brevundimonas</taxon>
    </lineage>
</organism>
<name>A0ABY4SI65_9CAUL</name>
<feature type="transmembrane region" description="Helical" evidence="1">
    <location>
        <begin position="21"/>
        <end position="50"/>
    </location>
</feature>
<keyword evidence="1" id="KW-0812">Transmembrane</keyword>
<sequence length="292" mass="30628">MSFSATEAAFEGFRVVRRKPVVVLLWGAVYLAMFLAMFGVGAGSFARIMALAQAVEQSAEPSMEDVRQLGMAYAGMSWLIPVGLVVGAVLSAAVARSVLRPAQDAWGYLRLGKDELRVVAVSVVISLLFGLSGAVGFVVIGMIGGAGAASGQAVLFLIALLLGLALAAGLIWLAVRLSLAVPMTLDQGRIVIFESFKATRGRFWPLLGMSVIVFIMTMVVSLLGSIVAMPITLMTGGLNSLAAFDGASAAEMLQQSWVAIISWSVINAILSALQLAVLYAPFSAAWQGLRDG</sequence>
<protein>
    <recommendedName>
        <fullName evidence="4">Glycerophosphoryl diester phosphodiesterase membrane domain-containing protein</fullName>
    </recommendedName>
</protein>
<dbReference type="RefSeq" id="WP_250201302.1">
    <property type="nucleotide sequence ID" value="NZ_CP097649.1"/>
</dbReference>
<evidence type="ECO:0000313" key="3">
    <source>
        <dbReference type="Proteomes" id="UP001055429"/>
    </source>
</evidence>
<proteinExistence type="predicted"/>
<keyword evidence="1" id="KW-0472">Membrane</keyword>
<gene>
    <name evidence="2" type="ORF">M8231_08975</name>
</gene>
<evidence type="ECO:0000313" key="2">
    <source>
        <dbReference type="EMBL" id="URI13964.1"/>
    </source>
</evidence>
<dbReference type="EMBL" id="CP097649">
    <property type="protein sequence ID" value="URI13964.1"/>
    <property type="molecule type" value="Genomic_DNA"/>
</dbReference>
<feature type="transmembrane region" description="Helical" evidence="1">
    <location>
        <begin position="70"/>
        <end position="95"/>
    </location>
</feature>
<evidence type="ECO:0000256" key="1">
    <source>
        <dbReference type="SAM" id="Phobius"/>
    </source>
</evidence>
<dbReference type="Proteomes" id="UP001055429">
    <property type="component" value="Chromosome"/>
</dbReference>
<evidence type="ECO:0008006" key="4">
    <source>
        <dbReference type="Google" id="ProtNLM"/>
    </source>
</evidence>